<evidence type="ECO:0000256" key="4">
    <source>
        <dbReference type="ARBA" id="ARBA00023163"/>
    </source>
</evidence>
<accession>A0A6G0WYI2</accession>
<gene>
    <name evidence="7" type="ORF">FWK35_00025054</name>
</gene>
<evidence type="ECO:0000256" key="3">
    <source>
        <dbReference type="ARBA" id="ARBA00023015"/>
    </source>
</evidence>
<comment type="subunit">
    <text evidence="1">Self-associates forming complexes of several hundred monomers.</text>
</comment>
<dbReference type="PANTHER" id="PTHR23098">
    <property type="entry name" value="AGAP001331-PA-RELATED"/>
    <property type="match status" value="1"/>
</dbReference>
<dbReference type="AlphaFoldDB" id="A0A6G0WYI2"/>
<evidence type="ECO:0000313" key="8">
    <source>
        <dbReference type="Proteomes" id="UP000478052"/>
    </source>
</evidence>
<dbReference type="PANTHER" id="PTHR23098:SF16">
    <property type="entry name" value="REGULATORY PROTEIN ZESTE"/>
    <property type="match status" value="1"/>
</dbReference>
<dbReference type="Pfam" id="PF13873">
    <property type="entry name" value="Myb_DNA-bind_5"/>
    <property type="match status" value="1"/>
</dbReference>
<protein>
    <recommendedName>
        <fullName evidence="2">Regulatory protein zeste</fullName>
    </recommendedName>
</protein>
<comment type="caution">
    <text evidence="7">The sequence shown here is derived from an EMBL/GenBank/DDBJ whole genome shotgun (WGS) entry which is preliminary data.</text>
</comment>
<sequence length="262" mass="29925">DKKRQKKVTDEQKVLLVSLLENNPRLVSGKFGADFSFDDSIKKWKSIISELESCSTGPKGKSVDDWKRTWSDLKRNVKEKAAKIRSSYRSTGGGEASKEKLSELEERIVGIIGEIMIEGHKRVHEFGSPCVKKKVINICNQQAEVINPVIQIDSEVFILNREDGIENDTPNNSPQPDMSHSSQNIEDICEPVPENVLVFDFPEMNEQENILRKKTKQGKKKTEIDYQMYMEQMLQIEMRKAVALETLVLTATNILETLRKDK</sequence>
<feature type="non-terminal residue" evidence="7">
    <location>
        <position position="1"/>
    </location>
</feature>
<keyword evidence="4" id="KW-0804">Transcription</keyword>
<evidence type="ECO:0000256" key="2">
    <source>
        <dbReference type="ARBA" id="ARBA00016807"/>
    </source>
</evidence>
<organism evidence="7 8">
    <name type="scientific">Aphis craccivora</name>
    <name type="common">Cowpea aphid</name>
    <dbReference type="NCBI Taxonomy" id="307492"/>
    <lineage>
        <taxon>Eukaryota</taxon>
        <taxon>Metazoa</taxon>
        <taxon>Ecdysozoa</taxon>
        <taxon>Arthropoda</taxon>
        <taxon>Hexapoda</taxon>
        <taxon>Insecta</taxon>
        <taxon>Pterygota</taxon>
        <taxon>Neoptera</taxon>
        <taxon>Paraneoptera</taxon>
        <taxon>Hemiptera</taxon>
        <taxon>Sternorrhyncha</taxon>
        <taxon>Aphidomorpha</taxon>
        <taxon>Aphidoidea</taxon>
        <taxon>Aphididae</taxon>
        <taxon>Aphidini</taxon>
        <taxon>Aphis</taxon>
        <taxon>Aphis</taxon>
    </lineage>
</organism>
<keyword evidence="8" id="KW-1185">Reference proteome</keyword>
<keyword evidence="3" id="KW-0805">Transcription regulation</keyword>
<evidence type="ECO:0000256" key="1">
    <source>
        <dbReference type="ARBA" id="ARBA00011764"/>
    </source>
</evidence>
<comment type="function">
    <text evidence="5">Involved in transvection phenomena (= synapsis-dependent gene expression), where the synaptic pairing of chromosomes carrying genes with which zeste interacts influences the expression of these genes. Zeste binds to DNA and stimulates transcription from a nearby promoter.</text>
</comment>
<dbReference type="GO" id="GO:0005634">
    <property type="term" value="C:nucleus"/>
    <property type="evidence" value="ECO:0007669"/>
    <property type="project" value="TreeGrafter"/>
</dbReference>
<dbReference type="OrthoDB" id="6593161at2759"/>
<evidence type="ECO:0000313" key="7">
    <source>
        <dbReference type="EMBL" id="KAF0732556.1"/>
    </source>
</evidence>
<name>A0A6G0WYI2_APHCR</name>
<dbReference type="EMBL" id="VUJU01008306">
    <property type="protein sequence ID" value="KAF0732556.1"/>
    <property type="molecule type" value="Genomic_DNA"/>
</dbReference>
<dbReference type="InterPro" id="IPR028002">
    <property type="entry name" value="Myb_DNA-bind_5"/>
</dbReference>
<reference evidence="7 8" key="1">
    <citation type="submission" date="2019-08" db="EMBL/GenBank/DDBJ databases">
        <title>Whole genome of Aphis craccivora.</title>
        <authorList>
            <person name="Voronova N.V."/>
            <person name="Shulinski R.S."/>
            <person name="Bandarenka Y.V."/>
            <person name="Zhorov D.G."/>
            <person name="Warner D."/>
        </authorList>
    </citation>
    <scope>NUCLEOTIDE SEQUENCE [LARGE SCALE GENOMIC DNA]</scope>
    <source>
        <strain evidence="7">180601</strain>
        <tissue evidence="7">Whole Body</tissue>
    </source>
</reference>
<feature type="domain" description="Myb/SANT-like DNA-binding" evidence="6">
    <location>
        <begin position="4"/>
        <end position="83"/>
    </location>
</feature>
<proteinExistence type="predicted"/>
<evidence type="ECO:0000259" key="6">
    <source>
        <dbReference type="Pfam" id="PF13873"/>
    </source>
</evidence>
<evidence type="ECO:0000256" key="5">
    <source>
        <dbReference type="ARBA" id="ARBA00025466"/>
    </source>
</evidence>
<dbReference type="Proteomes" id="UP000478052">
    <property type="component" value="Unassembled WGS sequence"/>
</dbReference>